<evidence type="ECO:0000313" key="2">
    <source>
        <dbReference type="Proteomes" id="UP000325313"/>
    </source>
</evidence>
<name>A0A5B0RKR6_PUCGR</name>
<dbReference type="EMBL" id="VDEP01000180">
    <property type="protein sequence ID" value="KAA1125294.1"/>
    <property type="molecule type" value="Genomic_DNA"/>
</dbReference>
<organism evidence="1 2">
    <name type="scientific">Puccinia graminis f. sp. tritici</name>
    <dbReference type="NCBI Taxonomy" id="56615"/>
    <lineage>
        <taxon>Eukaryota</taxon>
        <taxon>Fungi</taxon>
        <taxon>Dikarya</taxon>
        <taxon>Basidiomycota</taxon>
        <taxon>Pucciniomycotina</taxon>
        <taxon>Pucciniomycetes</taxon>
        <taxon>Pucciniales</taxon>
        <taxon>Pucciniaceae</taxon>
        <taxon>Puccinia</taxon>
    </lineage>
</organism>
<comment type="caution">
    <text evidence="1">The sequence shown here is derived from an EMBL/GenBank/DDBJ whole genome shotgun (WGS) entry which is preliminary data.</text>
</comment>
<reference evidence="1 2" key="1">
    <citation type="submission" date="2019-05" db="EMBL/GenBank/DDBJ databases">
        <title>Emergence of the Ug99 lineage of the wheat stem rust pathogen through somatic hybridization.</title>
        <authorList>
            <person name="Li F."/>
            <person name="Upadhyaya N.M."/>
            <person name="Sperschneider J."/>
            <person name="Matny O."/>
            <person name="Nguyen-Phuc H."/>
            <person name="Mago R."/>
            <person name="Raley C."/>
            <person name="Miller M.E."/>
            <person name="Silverstein K.A.T."/>
            <person name="Henningsen E."/>
            <person name="Hirsch C.D."/>
            <person name="Visser B."/>
            <person name="Pretorius Z.A."/>
            <person name="Steffenson B.J."/>
            <person name="Schwessinger B."/>
            <person name="Dodds P.N."/>
            <person name="Figueroa M."/>
        </authorList>
    </citation>
    <scope>NUCLEOTIDE SEQUENCE [LARGE SCALE GENOMIC DNA]</scope>
    <source>
        <strain evidence="1 2">Ug99</strain>
    </source>
</reference>
<gene>
    <name evidence="1" type="primary">LCC2_5</name>
    <name evidence="1" type="ORF">PGTUg99_010852</name>
</gene>
<proteinExistence type="predicted"/>
<dbReference type="Proteomes" id="UP000325313">
    <property type="component" value="Unassembled WGS sequence"/>
</dbReference>
<sequence>MGLKCFPYNEGESSLSAQPHATLASVVGSTGKTPKPNNIEIFIEVLCWHRSGGYLQPYNQTELPGDGNYNMRTRIIALGSLDLNTLDTTIRFNGPSHGFYQSEVFGRTMGPKIHRYPHGDPRQIESFSGLMTDASGAQFHRSLKNRKLVCIREQLPNDWKTQFLPAALF</sequence>
<evidence type="ECO:0000313" key="1">
    <source>
        <dbReference type="EMBL" id="KAA1125294.1"/>
    </source>
</evidence>
<protein>
    <submittedName>
        <fullName evidence="1">Laccase, multicopper oxidase, benzenediol:oxygen oxidorectuctase</fullName>
    </submittedName>
</protein>
<accession>A0A5B0RKR6</accession>
<dbReference type="AlphaFoldDB" id="A0A5B0RKR6"/>